<feature type="non-terminal residue" evidence="1">
    <location>
        <position position="119"/>
    </location>
</feature>
<reference evidence="1 2" key="1">
    <citation type="submission" date="2019-08" db="EMBL/GenBank/DDBJ databases">
        <title>Whole genome of Aphis craccivora.</title>
        <authorList>
            <person name="Voronova N.V."/>
            <person name="Shulinski R.S."/>
            <person name="Bandarenka Y.V."/>
            <person name="Zhorov D.G."/>
            <person name="Warner D."/>
        </authorList>
    </citation>
    <scope>NUCLEOTIDE SEQUENCE [LARGE SCALE GENOMIC DNA]</scope>
    <source>
        <strain evidence="1">180601</strain>
        <tissue evidence="1">Whole Body</tissue>
    </source>
</reference>
<dbReference type="AlphaFoldDB" id="A0A6G0YNV3"/>
<protein>
    <submittedName>
        <fullName evidence="1">DDE Tnp IS1595 domain-containing protein</fullName>
    </submittedName>
</protein>
<dbReference type="OrthoDB" id="10537360at2759"/>
<name>A0A6G0YNV3_APHCR</name>
<sequence length="119" mass="14575">YNQFFYCPIRYHENDYLFFLSRSIKIWYTGIYCRFDLFENLHIFGYLLYSLREVIAGSIIHSDGWSGYNGLSDLGYNYYVQKFRRSYIQGTYPENRKFMVTSKTENRKKYVWYNSRFAS</sequence>
<accession>A0A6G0YNV3</accession>
<organism evidence="1 2">
    <name type="scientific">Aphis craccivora</name>
    <name type="common">Cowpea aphid</name>
    <dbReference type="NCBI Taxonomy" id="307492"/>
    <lineage>
        <taxon>Eukaryota</taxon>
        <taxon>Metazoa</taxon>
        <taxon>Ecdysozoa</taxon>
        <taxon>Arthropoda</taxon>
        <taxon>Hexapoda</taxon>
        <taxon>Insecta</taxon>
        <taxon>Pterygota</taxon>
        <taxon>Neoptera</taxon>
        <taxon>Paraneoptera</taxon>
        <taxon>Hemiptera</taxon>
        <taxon>Sternorrhyncha</taxon>
        <taxon>Aphidomorpha</taxon>
        <taxon>Aphidoidea</taxon>
        <taxon>Aphididae</taxon>
        <taxon>Aphidini</taxon>
        <taxon>Aphis</taxon>
        <taxon>Aphis</taxon>
    </lineage>
</organism>
<evidence type="ECO:0000313" key="2">
    <source>
        <dbReference type="Proteomes" id="UP000478052"/>
    </source>
</evidence>
<evidence type="ECO:0000313" key="1">
    <source>
        <dbReference type="EMBL" id="KAF0759373.1"/>
    </source>
</evidence>
<proteinExistence type="predicted"/>
<keyword evidence="2" id="KW-1185">Reference proteome</keyword>
<dbReference type="Proteomes" id="UP000478052">
    <property type="component" value="Unassembled WGS sequence"/>
</dbReference>
<feature type="non-terminal residue" evidence="1">
    <location>
        <position position="1"/>
    </location>
</feature>
<gene>
    <name evidence="1" type="ORF">FWK35_00037318</name>
</gene>
<dbReference type="EMBL" id="VUJU01003013">
    <property type="protein sequence ID" value="KAF0759373.1"/>
    <property type="molecule type" value="Genomic_DNA"/>
</dbReference>
<comment type="caution">
    <text evidence="1">The sequence shown here is derived from an EMBL/GenBank/DDBJ whole genome shotgun (WGS) entry which is preliminary data.</text>
</comment>